<name>A0A8K0VWI7_9PLEO</name>
<keyword evidence="2" id="KW-1185">Reference proteome</keyword>
<accession>A0A8K0VWI7</accession>
<evidence type="ECO:0000313" key="1">
    <source>
        <dbReference type="EMBL" id="KAH7083599.1"/>
    </source>
</evidence>
<reference evidence="1" key="1">
    <citation type="journal article" date="2021" name="Nat. Commun.">
        <title>Genetic determinants of endophytism in the Arabidopsis root mycobiome.</title>
        <authorList>
            <person name="Mesny F."/>
            <person name="Miyauchi S."/>
            <person name="Thiergart T."/>
            <person name="Pickel B."/>
            <person name="Atanasova L."/>
            <person name="Karlsson M."/>
            <person name="Huettel B."/>
            <person name="Barry K.W."/>
            <person name="Haridas S."/>
            <person name="Chen C."/>
            <person name="Bauer D."/>
            <person name="Andreopoulos W."/>
            <person name="Pangilinan J."/>
            <person name="LaButti K."/>
            <person name="Riley R."/>
            <person name="Lipzen A."/>
            <person name="Clum A."/>
            <person name="Drula E."/>
            <person name="Henrissat B."/>
            <person name="Kohler A."/>
            <person name="Grigoriev I.V."/>
            <person name="Martin F.M."/>
            <person name="Hacquard S."/>
        </authorList>
    </citation>
    <scope>NUCLEOTIDE SEQUENCE</scope>
    <source>
        <strain evidence="1">MPI-SDFR-AT-0120</strain>
    </source>
</reference>
<feature type="non-terminal residue" evidence="1">
    <location>
        <position position="1"/>
    </location>
</feature>
<dbReference type="Proteomes" id="UP000813461">
    <property type="component" value="Unassembled WGS sequence"/>
</dbReference>
<dbReference type="OrthoDB" id="10433028at2759"/>
<comment type="caution">
    <text evidence="1">The sequence shown here is derived from an EMBL/GenBank/DDBJ whole genome shotgun (WGS) entry which is preliminary data.</text>
</comment>
<sequence>PGRASEMELPILPSEPVQPSDQLRSTIIIPSGFDIPTSMNLFSDVVGQQPLLQCVTGPVPNNPGQYAGTALMASQDSRQNECLQCRASPRDHDLIPAISRAVPDIDICI</sequence>
<gene>
    <name evidence="1" type="ORF">FB567DRAFT_446658</name>
</gene>
<protein>
    <submittedName>
        <fullName evidence="1">Uncharacterized protein</fullName>
    </submittedName>
</protein>
<organism evidence="1 2">
    <name type="scientific">Paraphoma chrysanthemicola</name>
    <dbReference type="NCBI Taxonomy" id="798071"/>
    <lineage>
        <taxon>Eukaryota</taxon>
        <taxon>Fungi</taxon>
        <taxon>Dikarya</taxon>
        <taxon>Ascomycota</taxon>
        <taxon>Pezizomycotina</taxon>
        <taxon>Dothideomycetes</taxon>
        <taxon>Pleosporomycetidae</taxon>
        <taxon>Pleosporales</taxon>
        <taxon>Pleosporineae</taxon>
        <taxon>Phaeosphaeriaceae</taxon>
        <taxon>Paraphoma</taxon>
    </lineage>
</organism>
<evidence type="ECO:0000313" key="2">
    <source>
        <dbReference type="Proteomes" id="UP000813461"/>
    </source>
</evidence>
<dbReference type="AlphaFoldDB" id="A0A8K0VWI7"/>
<proteinExistence type="predicted"/>
<dbReference type="EMBL" id="JAGMVJ010000013">
    <property type="protein sequence ID" value="KAH7083599.1"/>
    <property type="molecule type" value="Genomic_DNA"/>
</dbReference>